<sequence>MNEQCTSKLSRTIVQRTLLSIGLRSRRLISAPMFTSVHRKKRRAFALQHKHWILEQLKKVAFSDESRFLLHLMDGRWRIRRETSENKLTETIVGRQQGAGGSVIVWGIFSWHYLDPLIPLEGNLNSCAYLSIVADQVHPYMATVYPANDGVFQQDNAMCPKLSVHGSRSMVKSSSYYPGLQIPKILTLAKICGNISIDSSDRKTLHLGIFTSYVMLCCSLGHRCLSPPLKHTLSP</sequence>
<proteinExistence type="predicted"/>
<evidence type="ECO:0000313" key="1">
    <source>
        <dbReference type="EMBL" id="GBL88493.1"/>
    </source>
</evidence>
<dbReference type="EMBL" id="BGPR01000060">
    <property type="protein sequence ID" value="GBL88493.1"/>
    <property type="molecule type" value="Genomic_DNA"/>
</dbReference>
<evidence type="ECO:0000313" key="2">
    <source>
        <dbReference type="Proteomes" id="UP000499080"/>
    </source>
</evidence>
<name>A0A4Y2B8W6_ARAVE</name>
<gene>
    <name evidence="1" type="ORF">AVEN_159081_1</name>
</gene>
<evidence type="ECO:0008006" key="3">
    <source>
        <dbReference type="Google" id="ProtNLM"/>
    </source>
</evidence>
<comment type="caution">
    <text evidence="1">The sequence shown here is derived from an EMBL/GenBank/DDBJ whole genome shotgun (WGS) entry which is preliminary data.</text>
</comment>
<dbReference type="Proteomes" id="UP000499080">
    <property type="component" value="Unassembled WGS sequence"/>
</dbReference>
<dbReference type="InterPro" id="IPR036397">
    <property type="entry name" value="RNaseH_sf"/>
</dbReference>
<organism evidence="1 2">
    <name type="scientific">Araneus ventricosus</name>
    <name type="common">Orbweaver spider</name>
    <name type="synonym">Epeira ventricosa</name>
    <dbReference type="NCBI Taxonomy" id="182803"/>
    <lineage>
        <taxon>Eukaryota</taxon>
        <taxon>Metazoa</taxon>
        <taxon>Ecdysozoa</taxon>
        <taxon>Arthropoda</taxon>
        <taxon>Chelicerata</taxon>
        <taxon>Arachnida</taxon>
        <taxon>Araneae</taxon>
        <taxon>Araneomorphae</taxon>
        <taxon>Entelegynae</taxon>
        <taxon>Araneoidea</taxon>
        <taxon>Araneidae</taxon>
        <taxon>Araneus</taxon>
    </lineage>
</organism>
<dbReference type="AlphaFoldDB" id="A0A4Y2B8W6"/>
<dbReference type="Gene3D" id="3.30.420.10">
    <property type="entry name" value="Ribonuclease H-like superfamily/Ribonuclease H"/>
    <property type="match status" value="1"/>
</dbReference>
<accession>A0A4Y2B8W6</accession>
<keyword evidence="2" id="KW-1185">Reference proteome</keyword>
<dbReference type="GO" id="GO:0003676">
    <property type="term" value="F:nucleic acid binding"/>
    <property type="evidence" value="ECO:0007669"/>
    <property type="project" value="InterPro"/>
</dbReference>
<protein>
    <recommendedName>
        <fullName evidence="3">Transposase Tc1-like domain-containing protein</fullName>
    </recommendedName>
</protein>
<reference evidence="1 2" key="1">
    <citation type="journal article" date="2019" name="Sci. Rep.">
        <title>Orb-weaving spider Araneus ventricosus genome elucidates the spidroin gene catalogue.</title>
        <authorList>
            <person name="Kono N."/>
            <person name="Nakamura H."/>
            <person name="Ohtoshi R."/>
            <person name="Moran D.A.P."/>
            <person name="Shinohara A."/>
            <person name="Yoshida Y."/>
            <person name="Fujiwara M."/>
            <person name="Mori M."/>
            <person name="Tomita M."/>
            <person name="Arakawa K."/>
        </authorList>
    </citation>
    <scope>NUCLEOTIDE SEQUENCE [LARGE SCALE GENOMIC DNA]</scope>
</reference>